<evidence type="ECO:0008006" key="4">
    <source>
        <dbReference type="Google" id="ProtNLM"/>
    </source>
</evidence>
<keyword evidence="1" id="KW-0472">Membrane</keyword>
<dbReference type="Proteomes" id="UP000600171">
    <property type="component" value="Unassembled WGS sequence"/>
</dbReference>
<accession>A0A917IPX4</accession>
<feature type="transmembrane region" description="Helical" evidence="1">
    <location>
        <begin position="12"/>
        <end position="33"/>
    </location>
</feature>
<keyword evidence="1" id="KW-1133">Transmembrane helix</keyword>
<feature type="transmembrane region" description="Helical" evidence="1">
    <location>
        <begin position="384"/>
        <end position="403"/>
    </location>
</feature>
<name>A0A917IPX4_9MICC</name>
<dbReference type="RefSeq" id="WP_188359145.1">
    <property type="nucleotide sequence ID" value="NZ_BMDC01000001.1"/>
</dbReference>
<evidence type="ECO:0000313" key="2">
    <source>
        <dbReference type="EMBL" id="GGH60860.1"/>
    </source>
</evidence>
<comment type="caution">
    <text evidence="2">The sequence shown here is derived from an EMBL/GenBank/DDBJ whole genome shotgun (WGS) entry which is preliminary data.</text>
</comment>
<feature type="transmembrane region" description="Helical" evidence="1">
    <location>
        <begin position="148"/>
        <end position="167"/>
    </location>
</feature>
<organism evidence="2 3">
    <name type="scientific">Rothia aerolata</name>
    <dbReference type="NCBI Taxonomy" id="1812262"/>
    <lineage>
        <taxon>Bacteria</taxon>
        <taxon>Bacillati</taxon>
        <taxon>Actinomycetota</taxon>
        <taxon>Actinomycetes</taxon>
        <taxon>Micrococcales</taxon>
        <taxon>Micrococcaceae</taxon>
        <taxon>Rothia</taxon>
    </lineage>
</organism>
<feature type="transmembrane region" description="Helical" evidence="1">
    <location>
        <begin position="351"/>
        <end position="372"/>
    </location>
</feature>
<keyword evidence="1" id="KW-0812">Transmembrane</keyword>
<dbReference type="AlphaFoldDB" id="A0A917IPX4"/>
<protein>
    <recommendedName>
        <fullName evidence="4">DUF2079 domain-containing protein</fullName>
    </recommendedName>
</protein>
<evidence type="ECO:0000313" key="3">
    <source>
        <dbReference type="Proteomes" id="UP000600171"/>
    </source>
</evidence>
<feature type="transmembrane region" description="Helical" evidence="1">
    <location>
        <begin position="179"/>
        <end position="205"/>
    </location>
</feature>
<proteinExistence type="predicted"/>
<dbReference type="InterPro" id="IPR018650">
    <property type="entry name" value="STSV1_Orf64"/>
</dbReference>
<feature type="transmembrane region" description="Helical" evidence="1">
    <location>
        <begin position="86"/>
        <end position="111"/>
    </location>
</feature>
<gene>
    <name evidence="2" type="ORF">GCM10007359_09470</name>
</gene>
<dbReference type="Pfam" id="PF09852">
    <property type="entry name" value="DUF2079"/>
    <property type="match status" value="1"/>
</dbReference>
<reference evidence="2 3" key="1">
    <citation type="journal article" date="2014" name="Int. J. Syst. Evol. Microbiol.">
        <title>Complete genome sequence of Corynebacterium casei LMG S-19264T (=DSM 44701T), isolated from a smear-ripened cheese.</title>
        <authorList>
            <consortium name="US DOE Joint Genome Institute (JGI-PGF)"/>
            <person name="Walter F."/>
            <person name="Albersmeier A."/>
            <person name="Kalinowski J."/>
            <person name="Ruckert C."/>
        </authorList>
    </citation>
    <scope>NUCLEOTIDE SEQUENCE [LARGE SCALE GENOMIC DNA]</scope>
    <source>
        <strain evidence="2 3">CCM 8669</strain>
    </source>
</reference>
<feature type="transmembrane region" description="Helical" evidence="1">
    <location>
        <begin position="311"/>
        <end position="331"/>
    </location>
</feature>
<feature type="transmembrane region" description="Helical" evidence="1">
    <location>
        <begin position="251"/>
        <end position="270"/>
    </location>
</feature>
<keyword evidence="3" id="KW-1185">Reference proteome</keyword>
<sequence>MQQIKSKTRQLGLPALLALASFALYSVFSFFQYRHFVTPSWDLGIFTQLAQDYARFQLPPIVEIKGAGFNLWGDHFHPILVLLGPIYWLFPSPLTLLLVQNALVAVSVFIMTAVAQRVLGRGVAALLGLAYALSFGVQNAVYVQFHEVAFALPFLAASLGHLVLARAQGQAANHLKKAVWWAMPLAFVKEDLGVTAALVGIAVILRSGWLRQAVDLLFPSASSISAEDEKFSSRLLSTARSWVRTPAVLEASFLVLWGFGWSLLAMKFILPFFNTSGVFDYADRVDLAGALGDPLQGLGQMFYPWQKAQSLGLLLLVGVAIWVFSPLALVALPTLAWRFLSTNEGYWDSTWHYSLVLMPVVFLALADSLAGFKRPAWRACAPTVFSAVALVVALVLTPGLPLARLADPAFATAAASSSDQEKQRVIDSIPAGTVVAADLSVLTYLIPDHTVYWIGHEGEPAPDYVVIDSLGTAWGGNPPADPVAYAQQRYGQVYELERQVGSISVVKKSS</sequence>
<feature type="transmembrane region" description="Helical" evidence="1">
    <location>
        <begin position="123"/>
        <end position="142"/>
    </location>
</feature>
<dbReference type="EMBL" id="BMDC01000001">
    <property type="protein sequence ID" value="GGH60860.1"/>
    <property type="molecule type" value="Genomic_DNA"/>
</dbReference>
<evidence type="ECO:0000256" key="1">
    <source>
        <dbReference type="SAM" id="Phobius"/>
    </source>
</evidence>